<protein>
    <submittedName>
        <fullName evidence="2">Uncharacterized protein</fullName>
    </submittedName>
</protein>
<comment type="caution">
    <text evidence="2">The sequence shown here is derived from an EMBL/GenBank/DDBJ whole genome shotgun (WGS) entry which is preliminary data.</text>
</comment>
<proteinExistence type="predicted"/>
<dbReference type="AlphaFoldDB" id="A0A553SIQ2"/>
<dbReference type="RefSeq" id="WP_185765248.1">
    <property type="nucleotide sequence ID" value="NZ_RIBP01000004.1"/>
</dbReference>
<dbReference type="EMBL" id="RIBP01000004">
    <property type="protein sequence ID" value="TRZ36852.1"/>
    <property type="molecule type" value="Genomic_DNA"/>
</dbReference>
<evidence type="ECO:0000256" key="1">
    <source>
        <dbReference type="SAM" id="Phobius"/>
    </source>
</evidence>
<gene>
    <name evidence="2" type="ORF">CEQ21_15195</name>
</gene>
<keyword evidence="1" id="KW-0812">Transmembrane</keyword>
<dbReference type="Proteomes" id="UP000319837">
    <property type="component" value="Unassembled WGS sequence"/>
</dbReference>
<evidence type="ECO:0000313" key="3">
    <source>
        <dbReference type="Proteomes" id="UP000319837"/>
    </source>
</evidence>
<keyword evidence="1" id="KW-1133">Transmembrane helix</keyword>
<sequence length="111" mass="12803">MLDFPGSVSDYFYEPFYVVVLLLLLGLLYFPLFLYCAVNIKFNIIGYCLLAISIITYLLVGIYMVGTGYYYDTDPREGHIIREYGFLELILLTYPYIFLSLACCIGQKKSN</sequence>
<feature type="transmembrane region" description="Helical" evidence="1">
    <location>
        <begin position="44"/>
        <end position="64"/>
    </location>
</feature>
<accession>A0A553SIQ2</accession>
<evidence type="ECO:0000313" key="2">
    <source>
        <dbReference type="EMBL" id="TRZ36852.1"/>
    </source>
</evidence>
<keyword evidence="1" id="KW-0472">Membrane</keyword>
<organism evidence="2 3">
    <name type="scientific">Niallia circulans</name>
    <name type="common">Bacillus circulans</name>
    <dbReference type="NCBI Taxonomy" id="1397"/>
    <lineage>
        <taxon>Bacteria</taxon>
        <taxon>Bacillati</taxon>
        <taxon>Bacillota</taxon>
        <taxon>Bacilli</taxon>
        <taxon>Bacillales</taxon>
        <taxon>Bacillaceae</taxon>
        <taxon>Niallia</taxon>
    </lineage>
</organism>
<reference evidence="3" key="1">
    <citation type="submission" date="2018-10" db="EMBL/GenBank/DDBJ databases">
        <title>FDA dAtabase for Regulatory Grade micrObial Sequences (FDA-ARGOS): Supporting development and validation of Infectious Disease Dx tests.</title>
        <authorList>
            <person name="Minogue T."/>
            <person name="Wolcott M."/>
            <person name="Wasieloski L."/>
            <person name="Aguilar W."/>
            <person name="Moore D."/>
            <person name="Tallon L."/>
            <person name="Sadzewicz L."/>
            <person name="Sengamalay N."/>
            <person name="Ott S."/>
            <person name="Godinez A."/>
            <person name="Nagaraj S."/>
            <person name="Vavikolanu K."/>
            <person name="Vyas G."/>
            <person name="Nadendla S."/>
            <person name="George J."/>
            <person name="Sichtig H."/>
        </authorList>
    </citation>
    <scope>NUCLEOTIDE SEQUENCE [LARGE SCALE GENOMIC DNA]</scope>
    <source>
        <strain evidence="3">FDAARGOS_343</strain>
    </source>
</reference>
<feature type="transmembrane region" description="Helical" evidence="1">
    <location>
        <begin position="84"/>
        <end position="105"/>
    </location>
</feature>
<name>A0A553SIQ2_NIACI</name>
<feature type="transmembrane region" description="Helical" evidence="1">
    <location>
        <begin position="16"/>
        <end position="37"/>
    </location>
</feature>